<feature type="transmembrane region" description="Helical" evidence="1">
    <location>
        <begin position="66"/>
        <end position="88"/>
    </location>
</feature>
<evidence type="ECO:0000313" key="2">
    <source>
        <dbReference type="EMBL" id="GAD27469.1"/>
    </source>
</evidence>
<sequence length="95" mass="10306">MFGAIMMMTFFAMLIGVIGAVFLYLAAPAQRLLKCRLTNRICALSGTGLLCLSLLFHLMIYGSGTAFFALLTLLMIVWSLLPIGLALLKQGHKAP</sequence>
<organism evidence="2 3">
    <name type="scientific">Gluconobacter thailandicus NBRC 3257</name>
    <dbReference type="NCBI Taxonomy" id="1381097"/>
    <lineage>
        <taxon>Bacteria</taxon>
        <taxon>Pseudomonadati</taxon>
        <taxon>Pseudomonadota</taxon>
        <taxon>Alphaproteobacteria</taxon>
        <taxon>Acetobacterales</taxon>
        <taxon>Acetobacteraceae</taxon>
        <taxon>Gluconobacter</taxon>
    </lineage>
</organism>
<comment type="caution">
    <text evidence="2">The sequence shown here is derived from an EMBL/GenBank/DDBJ whole genome shotgun (WGS) entry which is preliminary data.</text>
</comment>
<dbReference type="Proteomes" id="UP000018209">
    <property type="component" value="Unassembled WGS sequence"/>
</dbReference>
<dbReference type="EMBL" id="BASM01000029">
    <property type="protein sequence ID" value="GAD27469.1"/>
    <property type="molecule type" value="Genomic_DNA"/>
</dbReference>
<accession>A0ABQ0IZ37</accession>
<keyword evidence="1" id="KW-0812">Transmembrane</keyword>
<protein>
    <recommendedName>
        <fullName evidence="4">Transmembrane protein</fullName>
    </recommendedName>
</protein>
<evidence type="ECO:0008006" key="4">
    <source>
        <dbReference type="Google" id="ProtNLM"/>
    </source>
</evidence>
<reference evidence="2 3" key="1">
    <citation type="submission" date="2013-08" db="EMBL/GenBank/DDBJ databases">
        <title>Gluconobacter thailandicus NBRC 3257 whole genome sequence.</title>
        <authorList>
            <person name="Matsutani M."/>
            <person name="Yakushi T."/>
            <person name="Matsushita K."/>
        </authorList>
    </citation>
    <scope>NUCLEOTIDE SEQUENCE [LARGE SCALE GENOMIC DNA]</scope>
    <source>
        <strain evidence="2 3">NBRC 3257</strain>
    </source>
</reference>
<keyword evidence="1" id="KW-0472">Membrane</keyword>
<evidence type="ECO:0000256" key="1">
    <source>
        <dbReference type="SAM" id="Phobius"/>
    </source>
</evidence>
<feature type="transmembrane region" description="Helical" evidence="1">
    <location>
        <begin position="41"/>
        <end position="60"/>
    </location>
</feature>
<evidence type="ECO:0000313" key="3">
    <source>
        <dbReference type="Proteomes" id="UP000018209"/>
    </source>
</evidence>
<proteinExistence type="predicted"/>
<gene>
    <name evidence="2" type="ORF">NBRC3257_2468</name>
</gene>
<feature type="transmembrane region" description="Helical" evidence="1">
    <location>
        <begin position="6"/>
        <end position="29"/>
    </location>
</feature>
<keyword evidence="3" id="KW-1185">Reference proteome</keyword>
<keyword evidence="1" id="KW-1133">Transmembrane helix</keyword>
<name>A0ABQ0IZ37_GLUTH</name>